<protein>
    <submittedName>
        <fullName evidence="2">Uncharacterized protein</fullName>
    </submittedName>
</protein>
<organism evidence="2 3">
    <name type="scientific">Elysia crispata</name>
    <name type="common">lettuce slug</name>
    <dbReference type="NCBI Taxonomy" id="231223"/>
    <lineage>
        <taxon>Eukaryota</taxon>
        <taxon>Metazoa</taxon>
        <taxon>Spiralia</taxon>
        <taxon>Lophotrochozoa</taxon>
        <taxon>Mollusca</taxon>
        <taxon>Gastropoda</taxon>
        <taxon>Heterobranchia</taxon>
        <taxon>Euthyneura</taxon>
        <taxon>Panpulmonata</taxon>
        <taxon>Sacoglossa</taxon>
        <taxon>Placobranchoidea</taxon>
        <taxon>Plakobranchidae</taxon>
        <taxon>Elysia</taxon>
    </lineage>
</organism>
<evidence type="ECO:0000313" key="3">
    <source>
        <dbReference type="Proteomes" id="UP001283361"/>
    </source>
</evidence>
<dbReference type="AlphaFoldDB" id="A0AAE1A2T9"/>
<comment type="caution">
    <text evidence="2">The sequence shown here is derived from an EMBL/GenBank/DDBJ whole genome shotgun (WGS) entry which is preliminary data.</text>
</comment>
<dbReference type="EMBL" id="JAWDGP010002742">
    <property type="protein sequence ID" value="KAK3780324.1"/>
    <property type="molecule type" value="Genomic_DNA"/>
</dbReference>
<evidence type="ECO:0000313" key="2">
    <source>
        <dbReference type="EMBL" id="KAK3780324.1"/>
    </source>
</evidence>
<proteinExistence type="predicted"/>
<gene>
    <name evidence="2" type="ORF">RRG08_010765</name>
</gene>
<name>A0AAE1A2T9_9GAST</name>
<accession>A0AAE1A2T9</accession>
<feature type="region of interest" description="Disordered" evidence="1">
    <location>
        <begin position="1"/>
        <end position="34"/>
    </location>
</feature>
<feature type="compositionally biased region" description="Basic and acidic residues" evidence="1">
    <location>
        <begin position="16"/>
        <end position="29"/>
    </location>
</feature>
<sequence>MEACKGACAQPGTPPGREESEGSKARDETTSDPNFGICFKVLDIDPRLEITQRHLTVFTRGLPPFFSRLRIDYSDVLSTDNS</sequence>
<keyword evidence="3" id="KW-1185">Reference proteome</keyword>
<evidence type="ECO:0000256" key="1">
    <source>
        <dbReference type="SAM" id="MobiDB-lite"/>
    </source>
</evidence>
<reference evidence="2" key="1">
    <citation type="journal article" date="2023" name="G3 (Bethesda)">
        <title>A reference genome for the long-term kleptoplast-retaining sea slug Elysia crispata morphotype clarki.</title>
        <authorList>
            <person name="Eastman K.E."/>
            <person name="Pendleton A.L."/>
            <person name="Shaikh M.A."/>
            <person name="Suttiyut T."/>
            <person name="Ogas R."/>
            <person name="Tomko P."/>
            <person name="Gavelis G."/>
            <person name="Widhalm J.R."/>
            <person name="Wisecaver J.H."/>
        </authorList>
    </citation>
    <scope>NUCLEOTIDE SEQUENCE</scope>
    <source>
        <strain evidence="2">ECLA1</strain>
    </source>
</reference>
<dbReference type="Proteomes" id="UP001283361">
    <property type="component" value="Unassembled WGS sequence"/>
</dbReference>